<dbReference type="SUPFAM" id="SSF55874">
    <property type="entry name" value="ATPase domain of HSP90 chaperone/DNA topoisomerase II/histidine kinase"/>
    <property type="match status" value="1"/>
</dbReference>
<dbReference type="Gene3D" id="3.30.565.10">
    <property type="entry name" value="Histidine kinase-like ATPase, C-terminal domain"/>
    <property type="match status" value="1"/>
</dbReference>
<dbReference type="InterPro" id="IPR036097">
    <property type="entry name" value="HisK_dim/P_sf"/>
</dbReference>
<dbReference type="InterPro" id="IPR003594">
    <property type="entry name" value="HATPase_dom"/>
</dbReference>
<dbReference type="GO" id="GO:0005524">
    <property type="term" value="F:ATP binding"/>
    <property type="evidence" value="ECO:0007669"/>
    <property type="project" value="UniProtKB-KW"/>
</dbReference>
<dbReference type="SUPFAM" id="SSF47384">
    <property type="entry name" value="Homodimeric domain of signal transducing histidine kinase"/>
    <property type="match status" value="1"/>
</dbReference>
<keyword evidence="4" id="KW-0808">Transferase</keyword>
<dbReference type="EMBL" id="BGZP01000004">
    <property type="protein sequence ID" value="GBR77565.1"/>
    <property type="molecule type" value="Genomic_DNA"/>
</dbReference>
<evidence type="ECO:0000256" key="5">
    <source>
        <dbReference type="ARBA" id="ARBA00022741"/>
    </source>
</evidence>
<evidence type="ECO:0000256" key="3">
    <source>
        <dbReference type="ARBA" id="ARBA00022553"/>
    </source>
</evidence>
<evidence type="ECO:0000256" key="2">
    <source>
        <dbReference type="ARBA" id="ARBA00012438"/>
    </source>
</evidence>
<evidence type="ECO:0000256" key="7">
    <source>
        <dbReference type="ARBA" id="ARBA00022840"/>
    </source>
</evidence>
<dbReference type="InterPro" id="IPR003018">
    <property type="entry name" value="GAF"/>
</dbReference>
<keyword evidence="8" id="KW-0902">Two-component regulatory system</keyword>
<dbReference type="PANTHER" id="PTHR43065">
    <property type="entry name" value="SENSOR HISTIDINE KINASE"/>
    <property type="match status" value="1"/>
</dbReference>
<keyword evidence="6" id="KW-0418">Kinase</keyword>
<proteinExistence type="predicted"/>
<evidence type="ECO:0000256" key="4">
    <source>
        <dbReference type="ARBA" id="ARBA00022679"/>
    </source>
</evidence>
<dbReference type="SUPFAM" id="SSF55781">
    <property type="entry name" value="GAF domain-like"/>
    <property type="match status" value="1"/>
</dbReference>
<dbReference type="Pfam" id="PF02518">
    <property type="entry name" value="HATPase_c"/>
    <property type="match status" value="1"/>
</dbReference>
<comment type="caution">
    <text evidence="10">The sequence shown here is derived from an EMBL/GenBank/DDBJ whole genome shotgun (WGS) entry which is preliminary data.</text>
</comment>
<evidence type="ECO:0000256" key="6">
    <source>
        <dbReference type="ARBA" id="ARBA00022777"/>
    </source>
</evidence>
<dbReference type="GO" id="GO:0000155">
    <property type="term" value="F:phosphorelay sensor kinase activity"/>
    <property type="evidence" value="ECO:0007669"/>
    <property type="project" value="InterPro"/>
</dbReference>
<dbReference type="EC" id="2.7.13.3" evidence="2"/>
<dbReference type="Pfam" id="PF00512">
    <property type="entry name" value="HisKA"/>
    <property type="match status" value="1"/>
</dbReference>
<dbReference type="InterPro" id="IPR004358">
    <property type="entry name" value="Sig_transdc_His_kin-like_C"/>
</dbReference>
<keyword evidence="7" id="KW-0067">ATP-binding</keyword>
<dbReference type="CDD" id="cd00082">
    <property type="entry name" value="HisKA"/>
    <property type="match status" value="1"/>
</dbReference>
<evidence type="ECO:0000259" key="9">
    <source>
        <dbReference type="PROSITE" id="PS50109"/>
    </source>
</evidence>
<reference evidence="10 11" key="1">
    <citation type="journal article" date="2019" name="ISME J.">
        <title>Genome analyses of uncultured TG2/ZB3 bacteria in 'Margulisbacteria' specifically attached to ectosymbiotic spirochetes of protists in the termite gut.</title>
        <authorList>
            <person name="Utami Y.D."/>
            <person name="Kuwahara H."/>
            <person name="Igai K."/>
            <person name="Murakami T."/>
            <person name="Sugaya K."/>
            <person name="Morikawa T."/>
            <person name="Nagura Y."/>
            <person name="Yuki M."/>
            <person name="Deevong P."/>
            <person name="Inoue T."/>
            <person name="Kihara K."/>
            <person name="Lo N."/>
            <person name="Yamada A."/>
            <person name="Ohkuma M."/>
            <person name="Hongoh Y."/>
        </authorList>
    </citation>
    <scope>NUCLEOTIDE SEQUENCE [LARGE SCALE GENOMIC DNA]</scope>
    <source>
        <strain evidence="10">RsDinE6-01</strain>
    </source>
</reference>
<keyword evidence="11" id="KW-1185">Reference proteome</keyword>
<dbReference type="InterPro" id="IPR036890">
    <property type="entry name" value="HATPase_C_sf"/>
</dbReference>
<evidence type="ECO:0000256" key="1">
    <source>
        <dbReference type="ARBA" id="ARBA00000085"/>
    </source>
</evidence>
<evidence type="ECO:0000256" key="8">
    <source>
        <dbReference type="ARBA" id="ARBA00023012"/>
    </source>
</evidence>
<dbReference type="Pfam" id="PF13492">
    <property type="entry name" value="GAF_3"/>
    <property type="match status" value="1"/>
</dbReference>
<dbReference type="SMART" id="SM00387">
    <property type="entry name" value="HATPase_c"/>
    <property type="match status" value="1"/>
</dbReference>
<dbReference type="Gene3D" id="3.30.450.40">
    <property type="match status" value="1"/>
</dbReference>
<dbReference type="Gene3D" id="1.10.287.130">
    <property type="match status" value="1"/>
</dbReference>
<dbReference type="SMART" id="SM00388">
    <property type="entry name" value="HisKA"/>
    <property type="match status" value="1"/>
</dbReference>
<protein>
    <recommendedName>
        <fullName evidence="2">histidine kinase</fullName>
        <ecNumber evidence="2">2.7.13.3</ecNumber>
    </recommendedName>
</protein>
<dbReference type="InterPro" id="IPR005467">
    <property type="entry name" value="His_kinase_dom"/>
</dbReference>
<evidence type="ECO:0000313" key="11">
    <source>
        <dbReference type="Proteomes" id="UP000282196"/>
    </source>
</evidence>
<dbReference type="PROSITE" id="PS50109">
    <property type="entry name" value="HIS_KIN"/>
    <property type="match status" value="1"/>
</dbReference>
<dbReference type="InterPro" id="IPR003661">
    <property type="entry name" value="HisK_dim/P_dom"/>
</dbReference>
<dbReference type="Proteomes" id="UP000282196">
    <property type="component" value="Unassembled WGS sequence"/>
</dbReference>
<dbReference type="PRINTS" id="PR00344">
    <property type="entry name" value="BCTRLSENSOR"/>
</dbReference>
<keyword evidence="3" id="KW-0597">Phosphoprotein</keyword>
<dbReference type="InterPro" id="IPR029016">
    <property type="entry name" value="GAF-like_dom_sf"/>
</dbReference>
<evidence type="ECO:0000313" key="10">
    <source>
        <dbReference type="EMBL" id="GBR77565.1"/>
    </source>
</evidence>
<dbReference type="PANTHER" id="PTHR43065:SF10">
    <property type="entry name" value="PEROXIDE STRESS-ACTIVATED HISTIDINE KINASE MAK3"/>
    <property type="match status" value="1"/>
</dbReference>
<comment type="catalytic activity">
    <reaction evidence="1">
        <text>ATP + protein L-histidine = ADP + protein N-phospho-L-histidine.</text>
        <dbReference type="EC" id="2.7.13.3"/>
    </reaction>
</comment>
<name>A0A388TMU0_9BACT</name>
<feature type="domain" description="Histidine kinase" evidence="9">
    <location>
        <begin position="182"/>
        <end position="393"/>
    </location>
</feature>
<accession>A0A388TMU0</accession>
<sequence>MVNKELLKFAEISQIIASTLDTSEVYDNLVKLVVEAVNVDRGILYIDRNDTLISVAGYGAPREHLLNNKLDKNTSVFGRLYRDGKPQLMQASRQTDVIKRLDAGKYYVVPVGTRHKMIGLLAVDNKISNRSLEDLDEDLLVALAGQLAVAIENARRYEDSQEKVRELARLDRQAQVGLMVSDITHQIKNPLAAMKMAAQLAEMYPDKQQFWAEYGSIITDEIKRLENVVETFLGFTRKKEIKIQPVDLEEIIRKVLDMIKVQAHQQNVELVLQSAEPLHILADAQSFQEVILNLLNNAIEAMPKNHKGRIEITAAADTVKSAAILTISDNGCGISKENQKKLFTPFFTTKVKGNGFGLPYVHRIIEEEYKGRIEVTSELNVGTTFTIQIPLAEEKSVD</sequence>
<gene>
    <name evidence="10" type="ORF">RDn1_224</name>
</gene>
<dbReference type="AlphaFoldDB" id="A0A388TMU0"/>
<organism evidence="10 11">
    <name type="scientific">Candidatus Termititenax dinenymphae</name>
    <dbReference type="NCBI Taxonomy" id="2218523"/>
    <lineage>
        <taxon>Bacteria</taxon>
        <taxon>Bacillati</taxon>
        <taxon>Candidatus Margulisiibacteriota</taxon>
        <taxon>Candidatus Termititenacia</taxon>
        <taxon>Candidatus Termititenacales</taxon>
        <taxon>Candidatus Termititenacaceae</taxon>
        <taxon>Candidatus Termititenax</taxon>
    </lineage>
</organism>
<keyword evidence="5" id="KW-0547">Nucleotide-binding</keyword>
<dbReference type="SMART" id="SM00065">
    <property type="entry name" value="GAF"/>
    <property type="match status" value="1"/>
</dbReference>